<evidence type="ECO:0000256" key="6">
    <source>
        <dbReference type="ARBA" id="ARBA00023203"/>
    </source>
</evidence>
<evidence type="ECO:0000256" key="7">
    <source>
        <dbReference type="ARBA" id="ARBA00043912"/>
    </source>
</evidence>
<dbReference type="VEuPathDB" id="VectorBase:HLOH_052428"/>
<dbReference type="PANTHER" id="PTHR24412:SF172">
    <property type="entry name" value="KELCH-LIKE PROTEIN 10"/>
    <property type="match status" value="1"/>
</dbReference>
<accession>A0A9J6GY82</accession>
<name>A0A9J6GY82_HAELO</name>
<dbReference type="GO" id="GO:0003779">
    <property type="term" value="F:actin binding"/>
    <property type="evidence" value="ECO:0007669"/>
    <property type="project" value="UniProtKB-KW"/>
</dbReference>
<comment type="function">
    <text evidence="7">Probable substrate-specific adapter of an E3 ubiquitin-protein ligase complex which mediates the ubiquitination and subsequent proteasomal degradation of target proteins. May have a role in synapse differentiation and growth.</text>
</comment>
<dbReference type="SUPFAM" id="SSF117281">
    <property type="entry name" value="Kelch motif"/>
    <property type="match status" value="1"/>
</dbReference>
<dbReference type="AlphaFoldDB" id="A0A9J6GY82"/>
<evidence type="ECO:0000256" key="4">
    <source>
        <dbReference type="ARBA" id="ARBA00022737"/>
    </source>
</evidence>
<evidence type="ECO:0000256" key="2">
    <source>
        <dbReference type="ARBA" id="ARBA00013699"/>
    </source>
</evidence>
<dbReference type="OrthoDB" id="6493923at2759"/>
<evidence type="ECO:0000259" key="8">
    <source>
        <dbReference type="PROSITE" id="PS50097"/>
    </source>
</evidence>
<organism evidence="9 10">
    <name type="scientific">Haemaphysalis longicornis</name>
    <name type="common">Bush tick</name>
    <dbReference type="NCBI Taxonomy" id="44386"/>
    <lineage>
        <taxon>Eukaryota</taxon>
        <taxon>Metazoa</taxon>
        <taxon>Ecdysozoa</taxon>
        <taxon>Arthropoda</taxon>
        <taxon>Chelicerata</taxon>
        <taxon>Arachnida</taxon>
        <taxon>Acari</taxon>
        <taxon>Parasitiformes</taxon>
        <taxon>Ixodida</taxon>
        <taxon>Ixodoidea</taxon>
        <taxon>Ixodidae</taxon>
        <taxon>Haemaphysalinae</taxon>
        <taxon>Haemaphysalis</taxon>
    </lineage>
</organism>
<dbReference type="InterPro" id="IPR017096">
    <property type="entry name" value="BTB-kelch_protein"/>
</dbReference>
<dbReference type="InterPro" id="IPR015915">
    <property type="entry name" value="Kelch-typ_b-propeller"/>
</dbReference>
<dbReference type="Pfam" id="PF00651">
    <property type="entry name" value="BTB"/>
    <property type="match status" value="1"/>
</dbReference>
<feature type="domain" description="BTB" evidence="8">
    <location>
        <begin position="59"/>
        <end position="119"/>
    </location>
</feature>
<dbReference type="PIRSF" id="PIRSF037037">
    <property type="entry name" value="Kelch-like_protein_gigaxonin"/>
    <property type="match status" value="1"/>
</dbReference>
<evidence type="ECO:0000256" key="1">
    <source>
        <dbReference type="ARBA" id="ARBA00004906"/>
    </source>
</evidence>
<keyword evidence="5" id="KW-0833">Ubl conjugation pathway</keyword>
<proteinExistence type="predicted"/>
<evidence type="ECO:0000313" key="10">
    <source>
        <dbReference type="Proteomes" id="UP000821853"/>
    </source>
</evidence>
<gene>
    <name evidence="9" type="ORF">HPB48_024578</name>
</gene>
<dbReference type="InterPro" id="IPR000210">
    <property type="entry name" value="BTB/POZ_dom"/>
</dbReference>
<protein>
    <recommendedName>
        <fullName evidence="2">Kelch-like protein diablo</fullName>
    </recommendedName>
</protein>
<dbReference type="InterPro" id="IPR011333">
    <property type="entry name" value="SKP1/BTB/POZ_sf"/>
</dbReference>
<dbReference type="PRINTS" id="PR00501">
    <property type="entry name" value="KELCHREPEAT"/>
</dbReference>
<dbReference type="SMART" id="SM00875">
    <property type="entry name" value="BACK"/>
    <property type="match status" value="1"/>
</dbReference>
<dbReference type="Gene3D" id="3.30.710.10">
    <property type="entry name" value="Potassium Channel Kv1.1, Chain A"/>
    <property type="match status" value="1"/>
</dbReference>
<dbReference type="SMART" id="SM00225">
    <property type="entry name" value="BTB"/>
    <property type="match status" value="1"/>
</dbReference>
<evidence type="ECO:0000313" key="9">
    <source>
        <dbReference type="EMBL" id="KAH9383359.1"/>
    </source>
</evidence>
<dbReference type="SUPFAM" id="SSF54695">
    <property type="entry name" value="POZ domain"/>
    <property type="match status" value="1"/>
</dbReference>
<dbReference type="Pfam" id="PF24681">
    <property type="entry name" value="Kelch_KLHDC2_KLHL20_DRC7"/>
    <property type="match status" value="1"/>
</dbReference>
<dbReference type="SMART" id="SM00612">
    <property type="entry name" value="Kelch"/>
    <property type="match status" value="6"/>
</dbReference>
<dbReference type="InterPro" id="IPR011705">
    <property type="entry name" value="BACK"/>
</dbReference>
<keyword evidence="3" id="KW-0880">Kelch repeat</keyword>
<dbReference type="Pfam" id="PF01344">
    <property type="entry name" value="Kelch_1"/>
    <property type="match status" value="1"/>
</dbReference>
<dbReference type="PANTHER" id="PTHR24412">
    <property type="entry name" value="KELCH PROTEIN"/>
    <property type="match status" value="1"/>
</dbReference>
<dbReference type="Gene3D" id="2.120.10.80">
    <property type="entry name" value="Kelch-type beta propeller"/>
    <property type="match status" value="2"/>
</dbReference>
<reference evidence="9 10" key="1">
    <citation type="journal article" date="2020" name="Cell">
        <title>Large-Scale Comparative Analyses of Tick Genomes Elucidate Their Genetic Diversity and Vector Capacities.</title>
        <authorList>
            <consortium name="Tick Genome and Microbiome Consortium (TIGMIC)"/>
            <person name="Jia N."/>
            <person name="Wang J."/>
            <person name="Shi W."/>
            <person name="Du L."/>
            <person name="Sun Y."/>
            <person name="Zhan W."/>
            <person name="Jiang J.F."/>
            <person name="Wang Q."/>
            <person name="Zhang B."/>
            <person name="Ji P."/>
            <person name="Bell-Sakyi L."/>
            <person name="Cui X.M."/>
            <person name="Yuan T.T."/>
            <person name="Jiang B.G."/>
            <person name="Yang W.F."/>
            <person name="Lam T.T."/>
            <person name="Chang Q.C."/>
            <person name="Ding S.J."/>
            <person name="Wang X.J."/>
            <person name="Zhu J.G."/>
            <person name="Ruan X.D."/>
            <person name="Zhao L."/>
            <person name="Wei J.T."/>
            <person name="Ye R.Z."/>
            <person name="Que T.C."/>
            <person name="Du C.H."/>
            <person name="Zhou Y.H."/>
            <person name="Cheng J.X."/>
            <person name="Dai P.F."/>
            <person name="Guo W.B."/>
            <person name="Han X.H."/>
            <person name="Huang E.J."/>
            <person name="Li L.F."/>
            <person name="Wei W."/>
            <person name="Gao Y.C."/>
            <person name="Liu J.Z."/>
            <person name="Shao H.Z."/>
            <person name="Wang X."/>
            <person name="Wang C.C."/>
            <person name="Yang T.C."/>
            <person name="Huo Q.B."/>
            <person name="Li W."/>
            <person name="Chen H.Y."/>
            <person name="Chen S.E."/>
            <person name="Zhou L.G."/>
            <person name="Ni X.B."/>
            <person name="Tian J.H."/>
            <person name="Sheng Y."/>
            <person name="Liu T."/>
            <person name="Pan Y.S."/>
            <person name="Xia L.Y."/>
            <person name="Li J."/>
            <person name="Zhao F."/>
            <person name="Cao W.C."/>
        </authorList>
    </citation>
    <scope>NUCLEOTIDE SEQUENCE [LARGE SCALE GENOMIC DNA]</scope>
    <source>
        <strain evidence="9">HaeL-2018</strain>
    </source>
</reference>
<dbReference type="EMBL" id="JABSTR010001064">
    <property type="protein sequence ID" value="KAH9383359.1"/>
    <property type="molecule type" value="Genomic_DNA"/>
</dbReference>
<comment type="caution">
    <text evidence="9">The sequence shown here is derived from an EMBL/GenBank/DDBJ whole genome shotgun (WGS) entry which is preliminary data.</text>
</comment>
<dbReference type="PROSITE" id="PS50097">
    <property type="entry name" value="BTB"/>
    <property type="match status" value="1"/>
</dbReference>
<dbReference type="Proteomes" id="UP000821853">
    <property type="component" value="Unassembled WGS sequence"/>
</dbReference>
<keyword evidence="10" id="KW-1185">Reference proteome</keyword>
<sequence>MKAAGDGAGQVDTRNDGDTVTASALQLFSDGCVLSKYSPAAVARCMPMLRALRQAGQYCDVKLRTSDGGTLLAHRFVLADRYAGCGALFTAMCEAADISDLLVSDLSSQMLKLVIDLAYHVPLHEHVGTHNVLEVLQLAETNKISAVRDHCIKLLRENLQPGNCVDVYQLAVRKGYSPLKNEAFRYILQNFEELWPTSPQFQSLTFGQLWNVLHDDELHVTNEVEGCFGAIVKWIAGDAEARKGLLFGLLPLVRFSCGSNADMQKVEDDPLVRNDEKALGVLRVIKQTLGNEPFDSGEWGCQPHLTDRCWLKPRIPKDIIFMFGGWTRGFTNNLLTYNCRSRRWALHPNQCTPPRAYHGVAMLDGLLYFIGGFDGRNCYHSVVCLEVKEKKWSARSNMNVARSYISVALLGKYIYALGGFDGEGRTSSCERYDASRNQWDFVASMNEIRSDASAVAVAGRIYIMGGFTGLAVLDTAEYYDPSCDAWTRIVSMSSPRSGFKAVVDGDDVYVMGGFDGYHRIGSAERLDVRKGRWSQLPSMSFPRSNYAAALLERSIYVIGGFGGTSTVSFVERYDIESREWHRAADIGITCSAAASIVYHDVPNARRWI</sequence>
<dbReference type="InterPro" id="IPR006652">
    <property type="entry name" value="Kelch_1"/>
</dbReference>
<keyword evidence="4" id="KW-0677">Repeat</keyword>
<dbReference type="OMA" id="IESREWH"/>
<dbReference type="Pfam" id="PF07707">
    <property type="entry name" value="BACK"/>
    <property type="match status" value="1"/>
</dbReference>
<evidence type="ECO:0000256" key="3">
    <source>
        <dbReference type="ARBA" id="ARBA00022441"/>
    </source>
</evidence>
<evidence type="ECO:0000256" key="5">
    <source>
        <dbReference type="ARBA" id="ARBA00022786"/>
    </source>
</evidence>
<dbReference type="Gene3D" id="1.25.40.420">
    <property type="match status" value="1"/>
</dbReference>
<comment type="pathway">
    <text evidence="1">Protein modification; protein ubiquitination.</text>
</comment>
<keyword evidence="6" id="KW-0009">Actin-binding</keyword>